<comment type="similarity">
    <text evidence="1">Belongs to the arylamine N-acetyltransferase family.</text>
</comment>
<keyword evidence="3" id="KW-1185">Reference proteome</keyword>
<gene>
    <name evidence="2" type="ORF">ATEIFO6365_0007013300</name>
</gene>
<dbReference type="PANTHER" id="PTHR31970:SF9">
    <property type="entry name" value="MOLYBDATE TRANSPORTER 2"/>
    <property type="match status" value="1"/>
</dbReference>
<dbReference type="VEuPathDB" id="FungiDB:ATEG_05746"/>
<sequence>MRSLRHHTAHNLNTFRRHYVAEISGSLGDLGTFLPITIALAVNDTVSLSSTLIFSGIFNILTGLFFGIPLPVQPMKAIAAVAIARSFTNGAIAAAGIFVAACILLFSVTGILHWFAHVIPVPVIKGIQVGAGLSLIIASCGSMLSSLGWVHPSWADNRLWAIAAFLFLVITNVYRRIPYALMVFILGLAFAIIRSALAADLPSLQLWRPRVVVPTPHEWGVGALDAGIGQIPLTTLNSIVAVVHLAADLLPDVRTPSITSIGLSVAGMNLVGCWFGAMPVCHGSGGLAAQYRFGARSGASVVFLGVLKLVIGVFFGESLVGLLKRFPSALLGVMVIAAGLELLSVGESLNTTAARDLVKLHNGLTGDPNEHIGPMLSEEDRKRRWMVMMVTVGLLVGFKNDAIGFVAGMLCHWTYELPTLVGKVLYTTTQLTRYLEYLSLPSCYAEYIQQPATFPKREDALNDLFRGHITLFPYENLTLYYSSTNPVIIRPDVVYNKMMGPDGASPTRRGGYCFEVNIFLHHILKGLGFSVYMTGVRNRKRVDGVPVGDFMGWVHGVNIVELPSGSSFLVDAAFGGDGPTAPLRLISGSISTNLGSQDVRLVKSNLPRQTRREPEYWIYQYRNGPEREWNSCYCFAEIEWFHQDFEVINRFTSWEMLERGQVLAVKFIRDGEKGEVAQYLHGQSGSSGDKDGVQVVGKLMLVDKALKLNTGGKTRVIERYETEKERLQALQRWFMISI</sequence>
<protein>
    <submittedName>
        <fullName evidence="2">Putative sulfate transporter</fullName>
    </submittedName>
</protein>
<name>A0A5M3Z5G8_ASPTE</name>
<proteinExistence type="inferred from homology"/>
<dbReference type="InterPro" id="IPR001447">
    <property type="entry name" value="Arylamine_N-AcTrfase"/>
</dbReference>
<dbReference type="Pfam" id="PF16983">
    <property type="entry name" value="MFS_MOT1"/>
    <property type="match status" value="2"/>
</dbReference>
<evidence type="ECO:0000313" key="2">
    <source>
        <dbReference type="EMBL" id="GFF17584.1"/>
    </source>
</evidence>
<dbReference type="AlphaFoldDB" id="A0A5M3Z5G8"/>
<dbReference type="Gene3D" id="3.30.2140.20">
    <property type="match status" value="1"/>
</dbReference>
<comment type="caution">
    <text evidence="2">The sequence shown here is derived from an EMBL/GenBank/DDBJ whole genome shotgun (WGS) entry which is preliminary data.</text>
</comment>
<dbReference type="GO" id="GO:0015098">
    <property type="term" value="F:molybdate ion transmembrane transporter activity"/>
    <property type="evidence" value="ECO:0007669"/>
    <property type="project" value="InterPro"/>
</dbReference>
<dbReference type="PANTHER" id="PTHR31970">
    <property type="match status" value="1"/>
</dbReference>
<dbReference type="GO" id="GO:0016407">
    <property type="term" value="F:acetyltransferase activity"/>
    <property type="evidence" value="ECO:0007669"/>
    <property type="project" value="InterPro"/>
</dbReference>
<accession>A0A5M3Z5G8</accession>
<dbReference type="InterPro" id="IPR038765">
    <property type="entry name" value="Papain-like_cys_pep_sf"/>
</dbReference>
<dbReference type="Proteomes" id="UP000452235">
    <property type="component" value="Unassembled WGS sequence"/>
</dbReference>
<dbReference type="OrthoDB" id="5402974at2759"/>
<dbReference type="InterPro" id="IPR053710">
    <property type="entry name" value="Arylamine_NAT_domain_sf"/>
</dbReference>
<dbReference type="SUPFAM" id="SSF54001">
    <property type="entry name" value="Cysteine proteinases"/>
    <property type="match status" value="1"/>
</dbReference>
<evidence type="ECO:0000256" key="1">
    <source>
        <dbReference type="ARBA" id="ARBA00006547"/>
    </source>
</evidence>
<dbReference type="Pfam" id="PF00797">
    <property type="entry name" value="Acetyltransf_2"/>
    <property type="match status" value="1"/>
</dbReference>
<organism evidence="2 3">
    <name type="scientific">Aspergillus terreus</name>
    <dbReference type="NCBI Taxonomy" id="33178"/>
    <lineage>
        <taxon>Eukaryota</taxon>
        <taxon>Fungi</taxon>
        <taxon>Dikarya</taxon>
        <taxon>Ascomycota</taxon>
        <taxon>Pezizomycotina</taxon>
        <taxon>Eurotiomycetes</taxon>
        <taxon>Eurotiomycetidae</taxon>
        <taxon>Eurotiales</taxon>
        <taxon>Aspergillaceae</taxon>
        <taxon>Aspergillus</taxon>
        <taxon>Aspergillus subgen. Circumdati</taxon>
    </lineage>
</organism>
<evidence type="ECO:0000313" key="3">
    <source>
        <dbReference type="Proteomes" id="UP000452235"/>
    </source>
</evidence>
<dbReference type="VEuPathDB" id="FungiDB:ATEG_05747"/>
<dbReference type="EMBL" id="BLJY01000007">
    <property type="protein sequence ID" value="GFF17584.1"/>
    <property type="molecule type" value="Genomic_DNA"/>
</dbReference>
<dbReference type="InterPro" id="IPR031563">
    <property type="entry name" value="MOT1/MOT2"/>
</dbReference>
<reference evidence="2 3" key="1">
    <citation type="submission" date="2020-01" db="EMBL/GenBank/DDBJ databases">
        <title>Aspergillus terreus IFO 6365 whole genome shotgun sequence.</title>
        <authorList>
            <person name="Kanamasa S."/>
            <person name="Takahashi H."/>
        </authorList>
    </citation>
    <scope>NUCLEOTIDE SEQUENCE [LARGE SCALE GENOMIC DNA]</scope>
    <source>
        <strain evidence="2 3">IFO 6365</strain>
    </source>
</reference>